<feature type="transmembrane region" description="Helical" evidence="12">
    <location>
        <begin position="276"/>
        <end position="296"/>
    </location>
</feature>
<dbReference type="GO" id="GO:0005886">
    <property type="term" value="C:plasma membrane"/>
    <property type="evidence" value="ECO:0000318"/>
    <property type="project" value="GO_Central"/>
</dbReference>
<evidence type="ECO:0000256" key="2">
    <source>
        <dbReference type="ARBA" id="ARBA00022475"/>
    </source>
</evidence>
<accession>F6XXF7</accession>
<keyword evidence="5 12" id="KW-0552">Olfaction</keyword>
<evidence type="ECO:0000256" key="4">
    <source>
        <dbReference type="ARBA" id="ARBA00022692"/>
    </source>
</evidence>
<evidence type="ECO:0000256" key="11">
    <source>
        <dbReference type="RuleBase" id="RU000688"/>
    </source>
</evidence>
<keyword evidence="8 12" id="KW-0472">Membrane</keyword>
<evidence type="ECO:0000256" key="12">
    <source>
        <dbReference type="RuleBase" id="RU363047"/>
    </source>
</evidence>
<dbReference type="InterPro" id="IPR017452">
    <property type="entry name" value="GPCR_Rhodpsn_7TM"/>
</dbReference>
<reference evidence="14" key="2">
    <citation type="submission" date="2025-08" db="UniProtKB">
        <authorList>
            <consortium name="Ensembl"/>
        </authorList>
    </citation>
    <scope>IDENTIFICATION</scope>
</reference>
<dbReference type="PRINTS" id="PR00237">
    <property type="entry name" value="GPCRRHODOPSN"/>
</dbReference>
<evidence type="ECO:0000256" key="8">
    <source>
        <dbReference type="ARBA" id="ARBA00023136"/>
    </source>
</evidence>
<evidence type="ECO:0000313" key="15">
    <source>
        <dbReference type="Proteomes" id="UP000002280"/>
    </source>
</evidence>
<evidence type="ECO:0000256" key="6">
    <source>
        <dbReference type="ARBA" id="ARBA00022989"/>
    </source>
</evidence>
<dbReference type="AlphaFoldDB" id="F6XXF7"/>
<feature type="transmembrane region" description="Helical" evidence="12">
    <location>
        <begin position="145"/>
        <end position="167"/>
    </location>
</feature>
<comment type="subcellular location">
    <subcellularLocation>
        <location evidence="1 12">Cell membrane</location>
        <topology evidence="1 12">Multi-pass membrane protein</topology>
    </subcellularLocation>
</comment>
<keyword evidence="6 12" id="KW-1133">Transmembrane helix</keyword>
<dbReference type="HOGENOM" id="CLU_012526_0_1_1"/>
<dbReference type="GO" id="GO:0004984">
    <property type="term" value="F:olfactory receptor activity"/>
    <property type="evidence" value="ECO:0000318"/>
    <property type="project" value="GO_Central"/>
</dbReference>
<comment type="similarity">
    <text evidence="11">Belongs to the G-protein coupled receptor 1 family.</text>
</comment>
<feature type="transmembrane region" description="Helical" evidence="12">
    <location>
        <begin position="103"/>
        <end position="125"/>
    </location>
</feature>
<feature type="transmembrane region" description="Helical" evidence="12">
    <location>
        <begin position="30"/>
        <end position="53"/>
    </location>
</feature>
<dbReference type="InterPro" id="IPR000276">
    <property type="entry name" value="GPCR_Rhodpsn"/>
</dbReference>
<dbReference type="PRINTS" id="PR00245">
    <property type="entry name" value="OLFACTORYR"/>
</dbReference>
<feature type="transmembrane region" description="Helical" evidence="12">
    <location>
        <begin position="198"/>
        <end position="220"/>
    </location>
</feature>
<keyword evidence="7 11" id="KW-0297">G-protein coupled receptor</keyword>
<evidence type="ECO:0000256" key="3">
    <source>
        <dbReference type="ARBA" id="ARBA00022606"/>
    </source>
</evidence>
<dbReference type="FunFam" id="1.20.1070.10:FF:000005">
    <property type="entry name" value="Olfactory receptor"/>
    <property type="match status" value="1"/>
</dbReference>
<dbReference type="eggNOG" id="ENOG502SI4A">
    <property type="taxonomic scope" value="Eukaryota"/>
</dbReference>
<dbReference type="GeneTree" id="ENSGT01140000282496"/>
<evidence type="ECO:0000256" key="10">
    <source>
        <dbReference type="ARBA" id="ARBA00023224"/>
    </source>
</evidence>
<dbReference type="PANTHER" id="PTHR26453">
    <property type="entry name" value="OLFACTORY RECEPTOR"/>
    <property type="match status" value="1"/>
</dbReference>
<keyword evidence="3 12" id="KW-0716">Sensory transduction</keyword>
<feature type="domain" description="G-protein coupled receptors family 1 profile" evidence="13">
    <location>
        <begin position="46"/>
        <end position="294"/>
    </location>
</feature>
<dbReference type="Gene3D" id="1.20.1070.10">
    <property type="entry name" value="Rhodopsin 7-helix transmembrane proteins"/>
    <property type="match status" value="1"/>
</dbReference>
<feature type="transmembrane region" description="Helical" evidence="12">
    <location>
        <begin position="65"/>
        <end position="83"/>
    </location>
</feature>
<evidence type="ECO:0000259" key="13">
    <source>
        <dbReference type="PROSITE" id="PS50262"/>
    </source>
</evidence>
<dbReference type="PROSITE" id="PS00237">
    <property type="entry name" value="G_PROTEIN_RECEP_F1_1"/>
    <property type="match status" value="1"/>
</dbReference>
<dbReference type="InterPro" id="IPR000725">
    <property type="entry name" value="Olfact_rcpt"/>
</dbReference>
<gene>
    <name evidence="14" type="primary">LOC100022429</name>
</gene>
<keyword evidence="2 12" id="KW-1003">Cell membrane</keyword>
<sequence length="315" mass="35408">GPMDGLQRTNYSEVTEFILVGFSQKPHVQVAFFTGLLCFYLFTVWGNSLIITVIQRDTQLHTPMYFFLSNLSFLDICYTTSWEPYVLAQCFKDFPTISYTSCYAQMTISLFLGMTECLLLAIMAYDRFVAISNPLRYTVIMSNQVCLQMAVGTWASAFLLSVMPIVAIPAQYCGHNVINHFTCEIQALLKLVCSDTPMSLILGLVISTFTLPLPFTFILISYIRIVAAVLRIRSTEAKLKAFSTCGSHLTVVTIFYGTAIYMYLKPQSKESPDQDKVIFIFYGAVTPMLNPLIYTLRNKDVKGALRKLAGGKEKS</sequence>
<protein>
    <recommendedName>
        <fullName evidence="12">Olfactory receptor</fullName>
    </recommendedName>
</protein>
<dbReference type="Pfam" id="PF13853">
    <property type="entry name" value="7tm_4"/>
    <property type="match status" value="1"/>
</dbReference>
<dbReference type="STRING" id="13616.ENSMODP00000019139"/>
<keyword evidence="10 11" id="KW-0807">Transducer</keyword>
<evidence type="ECO:0000256" key="1">
    <source>
        <dbReference type="ARBA" id="ARBA00004651"/>
    </source>
</evidence>
<reference evidence="14" key="3">
    <citation type="submission" date="2025-09" db="UniProtKB">
        <authorList>
            <consortium name="Ensembl"/>
        </authorList>
    </citation>
    <scope>IDENTIFICATION</scope>
</reference>
<organism evidence="14 15">
    <name type="scientific">Monodelphis domestica</name>
    <name type="common">Gray short-tailed opossum</name>
    <dbReference type="NCBI Taxonomy" id="13616"/>
    <lineage>
        <taxon>Eukaryota</taxon>
        <taxon>Metazoa</taxon>
        <taxon>Chordata</taxon>
        <taxon>Craniata</taxon>
        <taxon>Vertebrata</taxon>
        <taxon>Euteleostomi</taxon>
        <taxon>Mammalia</taxon>
        <taxon>Metatheria</taxon>
        <taxon>Didelphimorphia</taxon>
        <taxon>Didelphidae</taxon>
        <taxon>Monodelphis</taxon>
    </lineage>
</organism>
<keyword evidence="9 11" id="KW-0675">Receptor</keyword>
<evidence type="ECO:0000256" key="7">
    <source>
        <dbReference type="ARBA" id="ARBA00023040"/>
    </source>
</evidence>
<dbReference type="GO" id="GO:0050911">
    <property type="term" value="P:detection of chemical stimulus involved in sensory perception of smell"/>
    <property type="evidence" value="ECO:0000318"/>
    <property type="project" value="GO_Central"/>
</dbReference>
<dbReference type="InParanoid" id="F6XXF7"/>
<evidence type="ECO:0000256" key="5">
    <source>
        <dbReference type="ARBA" id="ARBA00022725"/>
    </source>
</evidence>
<dbReference type="SUPFAM" id="SSF81321">
    <property type="entry name" value="Family A G protein-coupled receptor-like"/>
    <property type="match status" value="1"/>
</dbReference>
<proteinExistence type="inferred from homology"/>
<name>F6XXF7_MONDO</name>
<keyword evidence="15" id="KW-1185">Reference proteome</keyword>
<evidence type="ECO:0000313" key="14">
    <source>
        <dbReference type="Ensembl" id="ENSMODP00000019139.2"/>
    </source>
</evidence>
<dbReference type="PROSITE" id="PS50262">
    <property type="entry name" value="G_PROTEIN_RECEP_F1_2"/>
    <property type="match status" value="1"/>
</dbReference>
<reference evidence="14 15" key="1">
    <citation type="journal article" date="2007" name="Nature">
        <title>Genome of the marsupial Monodelphis domestica reveals innovation in non-coding sequences.</title>
        <authorList>
            <person name="Mikkelsen T.S."/>
            <person name="Wakefield M.J."/>
            <person name="Aken B."/>
            <person name="Amemiya C.T."/>
            <person name="Chang J.L."/>
            <person name="Duke S."/>
            <person name="Garber M."/>
            <person name="Gentles A.J."/>
            <person name="Goodstadt L."/>
            <person name="Heger A."/>
            <person name="Jurka J."/>
            <person name="Kamal M."/>
            <person name="Mauceli E."/>
            <person name="Searle S.M."/>
            <person name="Sharpe T."/>
            <person name="Baker M.L."/>
            <person name="Batzer M.A."/>
            <person name="Benos P.V."/>
            <person name="Belov K."/>
            <person name="Clamp M."/>
            <person name="Cook A."/>
            <person name="Cuff J."/>
            <person name="Das R."/>
            <person name="Davidow L."/>
            <person name="Deakin J.E."/>
            <person name="Fazzari M.J."/>
            <person name="Glass J.L."/>
            <person name="Grabherr M."/>
            <person name="Greally J.M."/>
            <person name="Gu W."/>
            <person name="Hore T.A."/>
            <person name="Huttley G.A."/>
            <person name="Kleber M."/>
            <person name="Jirtle R.L."/>
            <person name="Koina E."/>
            <person name="Lee J.T."/>
            <person name="Mahony S."/>
            <person name="Marra M.A."/>
            <person name="Miller R.D."/>
            <person name="Nicholls R.D."/>
            <person name="Oda M."/>
            <person name="Papenfuss A.T."/>
            <person name="Parra Z.E."/>
            <person name="Pollock D.D."/>
            <person name="Ray D.A."/>
            <person name="Schein J.E."/>
            <person name="Speed T.P."/>
            <person name="Thompson K."/>
            <person name="VandeBerg J.L."/>
            <person name="Wade C.M."/>
            <person name="Walker J.A."/>
            <person name="Waters P.D."/>
            <person name="Webber C."/>
            <person name="Weidman J.R."/>
            <person name="Xie X."/>
            <person name="Zody M.C."/>
            <person name="Baldwin J."/>
            <person name="Abdouelleil A."/>
            <person name="Abdulkadir J."/>
            <person name="Abebe A."/>
            <person name="Abera B."/>
            <person name="Abreu J."/>
            <person name="Acer S.C."/>
            <person name="Aftuck L."/>
            <person name="Alexander A."/>
            <person name="An P."/>
            <person name="Anderson E."/>
            <person name="Anderson S."/>
            <person name="Arachi H."/>
            <person name="Azer M."/>
            <person name="Bachantsang P."/>
            <person name="Barry A."/>
            <person name="Bayul T."/>
            <person name="Berlin A."/>
            <person name="Bessette D."/>
            <person name="Bloom T."/>
            <person name="Bloom T."/>
            <person name="Boguslavskiy L."/>
            <person name="Bonnet C."/>
            <person name="Boukhgalter B."/>
            <person name="Bourzgui I."/>
            <person name="Brown A."/>
            <person name="Cahill P."/>
            <person name="Channer S."/>
            <person name="Cheshatsang Y."/>
            <person name="Chuda L."/>
            <person name="Citroen M."/>
            <person name="Collymore A."/>
            <person name="Cooke P."/>
            <person name="Costello M."/>
            <person name="D'Aco K."/>
            <person name="Daza R."/>
            <person name="De Haan G."/>
            <person name="DeGray S."/>
            <person name="DeMaso C."/>
            <person name="Dhargay N."/>
            <person name="Dooley K."/>
            <person name="Dooley E."/>
            <person name="Doricent M."/>
            <person name="Dorje P."/>
            <person name="Dorjee K."/>
            <person name="Dupes A."/>
            <person name="Elong R."/>
            <person name="Falk J."/>
            <person name="Farina A."/>
            <person name="Faro S."/>
            <person name="Ferguson D."/>
            <person name="Fisher S."/>
            <person name="Foley C.D."/>
            <person name="Franke A."/>
            <person name="Friedrich D."/>
            <person name="Gadbois L."/>
            <person name="Gearin G."/>
            <person name="Gearin C.R."/>
            <person name="Giannoukos G."/>
            <person name="Goode T."/>
            <person name="Graham J."/>
            <person name="Grandbois E."/>
            <person name="Grewal S."/>
            <person name="Gyaltsen K."/>
            <person name="Hafez N."/>
            <person name="Hagos B."/>
            <person name="Hall J."/>
            <person name="Henson C."/>
            <person name="Hollinger A."/>
            <person name="Honan T."/>
            <person name="Huard M.D."/>
            <person name="Hughes L."/>
            <person name="Hurhula B."/>
            <person name="Husby M.E."/>
            <person name="Kamat A."/>
            <person name="Kanga B."/>
            <person name="Kashin S."/>
            <person name="Khazanovich D."/>
            <person name="Kisner P."/>
            <person name="Lance K."/>
            <person name="Lara M."/>
            <person name="Lee W."/>
            <person name="Lennon N."/>
            <person name="Letendre F."/>
            <person name="LeVine R."/>
            <person name="Lipovsky A."/>
            <person name="Liu X."/>
            <person name="Liu J."/>
            <person name="Liu S."/>
            <person name="Lokyitsang T."/>
            <person name="Lokyitsang Y."/>
            <person name="Lubonja R."/>
            <person name="Lui A."/>
            <person name="MacDonald P."/>
            <person name="Magnisalis V."/>
            <person name="Maru K."/>
            <person name="Matthews C."/>
            <person name="McCusker W."/>
            <person name="McDonough S."/>
            <person name="Mehta T."/>
            <person name="Meldrim J."/>
            <person name="Meneus L."/>
            <person name="Mihai O."/>
            <person name="Mihalev A."/>
            <person name="Mihova T."/>
            <person name="Mittelman R."/>
            <person name="Mlenga V."/>
            <person name="Montmayeur A."/>
            <person name="Mulrain L."/>
            <person name="Navidi A."/>
            <person name="Naylor J."/>
            <person name="Negash T."/>
            <person name="Nguyen T."/>
            <person name="Nguyen N."/>
            <person name="Nicol R."/>
            <person name="Norbu C."/>
            <person name="Norbu N."/>
            <person name="Novod N."/>
            <person name="O'Neill B."/>
            <person name="Osman S."/>
            <person name="Markiewicz E."/>
            <person name="Oyono O.L."/>
            <person name="Patti C."/>
            <person name="Phunkhang P."/>
            <person name="Pierre F."/>
            <person name="Priest M."/>
            <person name="Raghuraman S."/>
            <person name="Rege F."/>
            <person name="Reyes R."/>
            <person name="Rise C."/>
            <person name="Rogov P."/>
            <person name="Ross K."/>
            <person name="Ryan E."/>
            <person name="Settipalli S."/>
            <person name="Shea T."/>
            <person name="Sherpa N."/>
            <person name="Shi L."/>
            <person name="Shih D."/>
            <person name="Sparrow T."/>
            <person name="Spaulding J."/>
            <person name="Stalker J."/>
            <person name="Stange-Thomann N."/>
            <person name="Stavropoulos S."/>
            <person name="Stone C."/>
            <person name="Strader C."/>
            <person name="Tesfaye S."/>
            <person name="Thomson T."/>
            <person name="Thoulutsang Y."/>
            <person name="Thoulutsang D."/>
            <person name="Topham K."/>
            <person name="Topping I."/>
            <person name="Tsamla T."/>
            <person name="Vassiliev H."/>
            <person name="Vo A."/>
            <person name="Wangchuk T."/>
            <person name="Wangdi T."/>
            <person name="Weiand M."/>
            <person name="Wilkinson J."/>
            <person name="Wilson A."/>
            <person name="Yadav S."/>
            <person name="Young G."/>
            <person name="Yu Q."/>
            <person name="Zembek L."/>
            <person name="Zhong D."/>
            <person name="Zimmer A."/>
            <person name="Zwirko Z."/>
            <person name="Jaffe D.B."/>
            <person name="Alvarez P."/>
            <person name="Brockman W."/>
            <person name="Butler J."/>
            <person name="Chin C."/>
            <person name="Gnerre S."/>
            <person name="MacCallum I."/>
            <person name="Graves J.A."/>
            <person name="Ponting C.P."/>
            <person name="Breen M."/>
            <person name="Samollow P.B."/>
            <person name="Lander E.S."/>
            <person name="Lindblad-Toh K."/>
        </authorList>
    </citation>
    <scope>NUCLEOTIDE SEQUENCE [LARGE SCALE GENOMIC DNA]</scope>
</reference>
<evidence type="ECO:0000256" key="9">
    <source>
        <dbReference type="ARBA" id="ARBA00023170"/>
    </source>
</evidence>
<keyword evidence="4 11" id="KW-0812">Transmembrane</keyword>
<dbReference type="GO" id="GO:0004930">
    <property type="term" value="F:G protein-coupled receptor activity"/>
    <property type="evidence" value="ECO:0007669"/>
    <property type="project" value="UniProtKB-KW"/>
</dbReference>
<dbReference type="OMA" id="FICEVRA"/>
<feature type="transmembrane region" description="Helical" evidence="12">
    <location>
        <begin position="241"/>
        <end position="264"/>
    </location>
</feature>
<dbReference type="Ensembl" id="ENSMODT00000019484.2">
    <property type="protein sequence ID" value="ENSMODP00000019139.2"/>
    <property type="gene ID" value="ENSMODG00000040315.1"/>
</dbReference>
<dbReference type="CDD" id="cd15431">
    <property type="entry name" value="7tmA_OR13H-like"/>
    <property type="match status" value="1"/>
</dbReference>
<dbReference type="Proteomes" id="UP000002280">
    <property type="component" value="Chromosome X"/>
</dbReference>